<comment type="caution">
    <text evidence="14">The sequence shown here is derived from an EMBL/GenBank/DDBJ whole genome shotgun (WGS) entry which is preliminary data.</text>
</comment>
<evidence type="ECO:0000256" key="4">
    <source>
        <dbReference type="ARBA" id="ARBA00022490"/>
    </source>
</evidence>
<evidence type="ECO:0000259" key="11">
    <source>
        <dbReference type="Pfam" id="PF00712"/>
    </source>
</evidence>
<feature type="domain" description="DNA polymerase III beta sliding clamp N-terminal" evidence="11">
    <location>
        <begin position="1"/>
        <end position="119"/>
    </location>
</feature>
<keyword evidence="7 10" id="KW-0235">DNA replication</keyword>
<dbReference type="CDD" id="cd00140">
    <property type="entry name" value="beta_clamp"/>
    <property type="match status" value="1"/>
</dbReference>
<dbReference type="GO" id="GO:0008408">
    <property type="term" value="F:3'-5' exonuclease activity"/>
    <property type="evidence" value="ECO:0007669"/>
    <property type="project" value="InterPro"/>
</dbReference>
<keyword evidence="8 10" id="KW-0239">DNA-directed DNA polymerase</keyword>
<dbReference type="GO" id="GO:0005737">
    <property type="term" value="C:cytoplasm"/>
    <property type="evidence" value="ECO:0007669"/>
    <property type="project" value="UniProtKB-SubCell"/>
</dbReference>
<dbReference type="Pfam" id="PF02768">
    <property type="entry name" value="DNA_pol3_beta_3"/>
    <property type="match status" value="1"/>
</dbReference>
<keyword evidence="5 10" id="KW-0808">Transferase</keyword>
<name>A0A6B2M006_9BACT</name>
<comment type="similarity">
    <text evidence="2 10">Belongs to the beta sliding clamp family.</text>
</comment>
<keyword evidence="15" id="KW-1185">Reference proteome</keyword>
<feature type="domain" description="DNA polymerase III beta sliding clamp central" evidence="12">
    <location>
        <begin position="129"/>
        <end position="253"/>
    </location>
</feature>
<dbReference type="InterPro" id="IPR022634">
    <property type="entry name" value="DNA_polIII_beta_N"/>
</dbReference>
<sequence length="376" mass="41946">MKFKINRDHFTSGLQQVLNVVGTRATMPILGNVLIEASEDLISLTTTNLDLGIRCKIKANVSEPGSLTLPVRKLASIIREMPSLEVELETYSNNQAKITSGSSLFRVMGIGGDEFPPLPSFADQHSYLLRQDDLQRMLKSVSYAQSADETRYIMNGVFFNFEDQQLTLAATDGRRLAVISKEVEVSEENAGHLILPAKTVQEVERLLGKGDNVRIAFNERQVAFEISSDEDAEDSGLVDSIYLVSKVVEGNYPNYRQVIPKGNDRHIKLNRENFANCVRRAALVTSEKNHSVKVHVQDNVLEVTGQSPEFGESNVSLNVEYDGPEITVAFNPQFVLDPLRALSRDEVIFEFKDELSPGVIRTPDSFLCVIMPLRLN</sequence>
<dbReference type="Gene3D" id="3.70.10.10">
    <property type="match status" value="1"/>
</dbReference>
<dbReference type="AlphaFoldDB" id="A0A6B2M006"/>
<evidence type="ECO:0000259" key="13">
    <source>
        <dbReference type="Pfam" id="PF02768"/>
    </source>
</evidence>
<evidence type="ECO:0000256" key="9">
    <source>
        <dbReference type="ARBA" id="ARBA00023125"/>
    </source>
</evidence>
<dbReference type="InterPro" id="IPR022637">
    <property type="entry name" value="DNA_polIII_beta_cen"/>
</dbReference>
<evidence type="ECO:0000256" key="5">
    <source>
        <dbReference type="ARBA" id="ARBA00022679"/>
    </source>
</evidence>
<evidence type="ECO:0000256" key="8">
    <source>
        <dbReference type="ARBA" id="ARBA00022932"/>
    </source>
</evidence>
<dbReference type="PANTHER" id="PTHR30478">
    <property type="entry name" value="DNA POLYMERASE III SUBUNIT BETA"/>
    <property type="match status" value="1"/>
</dbReference>
<evidence type="ECO:0000313" key="15">
    <source>
        <dbReference type="Proteomes" id="UP000478417"/>
    </source>
</evidence>
<dbReference type="SMART" id="SM00480">
    <property type="entry name" value="POL3Bc"/>
    <property type="match status" value="1"/>
</dbReference>
<dbReference type="NCBIfam" id="TIGR00663">
    <property type="entry name" value="dnan"/>
    <property type="match status" value="1"/>
</dbReference>
<dbReference type="GO" id="GO:0006271">
    <property type="term" value="P:DNA strand elongation involved in DNA replication"/>
    <property type="evidence" value="ECO:0007669"/>
    <property type="project" value="TreeGrafter"/>
</dbReference>
<keyword evidence="6 10" id="KW-0548">Nucleotidyltransferase</keyword>
<evidence type="ECO:0000256" key="10">
    <source>
        <dbReference type="PIRNR" id="PIRNR000804"/>
    </source>
</evidence>
<accession>A0A6B2M006</accession>
<evidence type="ECO:0000256" key="3">
    <source>
        <dbReference type="ARBA" id="ARBA00021035"/>
    </source>
</evidence>
<evidence type="ECO:0000256" key="2">
    <source>
        <dbReference type="ARBA" id="ARBA00010752"/>
    </source>
</evidence>
<keyword evidence="9" id="KW-0238">DNA-binding</keyword>
<dbReference type="GO" id="GO:0009360">
    <property type="term" value="C:DNA polymerase III complex"/>
    <property type="evidence" value="ECO:0007669"/>
    <property type="project" value="InterPro"/>
</dbReference>
<dbReference type="InterPro" id="IPR001001">
    <property type="entry name" value="DNA_polIII_beta"/>
</dbReference>
<dbReference type="PIRSF" id="PIRSF000804">
    <property type="entry name" value="DNA_pol_III_b"/>
    <property type="match status" value="1"/>
</dbReference>
<comment type="function">
    <text evidence="10">Confers DNA tethering and processivity to DNA polymerases and other proteins. Acts as a clamp, forming a ring around DNA (a reaction catalyzed by the clamp-loading complex) which diffuses in an ATP-independent manner freely and bidirectionally along dsDNA. Initially characterized for its ability to contact the catalytic subunit of DNA polymerase III (Pol III), a complex, multichain enzyme responsible for most of the replicative synthesis in bacteria; Pol III exhibits 3'-5' exonuclease proofreading activity. The beta chain is required for initiation of replication as well as for processivity of DNA replication.</text>
</comment>
<dbReference type="InterPro" id="IPR046938">
    <property type="entry name" value="DNA_clamp_sf"/>
</dbReference>
<dbReference type="Proteomes" id="UP000478417">
    <property type="component" value="Unassembled WGS sequence"/>
</dbReference>
<feature type="domain" description="DNA polymerase III beta sliding clamp C-terminal" evidence="13">
    <location>
        <begin position="256"/>
        <end position="373"/>
    </location>
</feature>
<evidence type="ECO:0000313" key="14">
    <source>
        <dbReference type="EMBL" id="NDV62291.1"/>
    </source>
</evidence>
<dbReference type="GO" id="GO:0003677">
    <property type="term" value="F:DNA binding"/>
    <property type="evidence" value="ECO:0007669"/>
    <property type="project" value="UniProtKB-UniRule"/>
</dbReference>
<dbReference type="SUPFAM" id="SSF55979">
    <property type="entry name" value="DNA clamp"/>
    <property type="match status" value="3"/>
</dbReference>
<keyword evidence="4 10" id="KW-0963">Cytoplasm</keyword>
<dbReference type="Pfam" id="PF00712">
    <property type="entry name" value="DNA_pol3_beta"/>
    <property type="match status" value="1"/>
</dbReference>
<evidence type="ECO:0000256" key="7">
    <source>
        <dbReference type="ARBA" id="ARBA00022705"/>
    </source>
</evidence>
<dbReference type="GO" id="GO:0003887">
    <property type="term" value="F:DNA-directed DNA polymerase activity"/>
    <property type="evidence" value="ECO:0007669"/>
    <property type="project" value="UniProtKB-UniRule"/>
</dbReference>
<evidence type="ECO:0000256" key="6">
    <source>
        <dbReference type="ARBA" id="ARBA00022695"/>
    </source>
</evidence>
<dbReference type="RefSeq" id="WP_163964056.1">
    <property type="nucleotide sequence ID" value="NZ_JAAGNX010000002.1"/>
</dbReference>
<dbReference type="Pfam" id="PF02767">
    <property type="entry name" value="DNA_pol3_beta_2"/>
    <property type="match status" value="1"/>
</dbReference>
<comment type="subcellular location">
    <subcellularLocation>
        <location evidence="1 10">Cytoplasm</location>
    </subcellularLocation>
</comment>
<proteinExistence type="inferred from homology"/>
<reference evidence="14 15" key="1">
    <citation type="submission" date="2020-02" db="EMBL/GenBank/DDBJ databases">
        <title>Albibacoteraceae fam. nov., the first described family within the subdivision 4 Verrucomicrobia.</title>
        <authorList>
            <person name="Xi F."/>
        </authorList>
    </citation>
    <scope>NUCLEOTIDE SEQUENCE [LARGE SCALE GENOMIC DNA]</scope>
    <source>
        <strain evidence="14 15">CK1056</strain>
    </source>
</reference>
<dbReference type="PANTHER" id="PTHR30478:SF0">
    <property type="entry name" value="BETA SLIDING CLAMP"/>
    <property type="match status" value="1"/>
</dbReference>
<dbReference type="InterPro" id="IPR022635">
    <property type="entry name" value="DNA_polIII_beta_C"/>
</dbReference>
<organism evidence="14 15">
    <name type="scientific">Oceanipulchritudo coccoides</name>
    <dbReference type="NCBI Taxonomy" id="2706888"/>
    <lineage>
        <taxon>Bacteria</taxon>
        <taxon>Pseudomonadati</taxon>
        <taxon>Verrucomicrobiota</taxon>
        <taxon>Opitutia</taxon>
        <taxon>Puniceicoccales</taxon>
        <taxon>Oceanipulchritudinaceae</taxon>
        <taxon>Oceanipulchritudo</taxon>
    </lineage>
</organism>
<dbReference type="EMBL" id="JAAGNX010000002">
    <property type="protein sequence ID" value="NDV62291.1"/>
    <property type="molecule type" value="Genomic_DNA"/>
</dbReference>
<evidence type="ECO:0000256" key="1">
    <source>
        <dbReference type="ARBA" id="ARBA00004496"/>
    </source>
</evidence>
<dbReference type="Gene3D" id="3.10.150.10">
    <property type="entry name" value="DNA Polymerase III, subunit A, domain 2"/>
    <property type="match status" value="1"/>
</dbReference>
<gene>
    <name evidence="14" type="primary">dnaN</name>
    <name evidence="14" type="ORF">G0Q06_07515</name>
</gene>
<comment type="subunit">
    <text evidence="10">Forms a ring-shaped head-to-tail homodimer around DNA.</text>
</comment>
<evidence type="ECO:0000259" key="12">
    <source>
        <dbReference type="Pfam" id="PF02767"/>
    </source>
</evidence>
<protein>
    <recommendedName>
        <fullName evidence="3 10">Beta sliding clamp</fullName>
    </recommendedName>
</protein>